<reference evidence="4" key="1">
    <citation type="submission" date="2013-01" db="EMBL/GenBank/DDBJ databases">
        <title>Draft Genome Sequence of a Mulberry Tree, Morus notabilis C.K. Schneid.</title>
        <authorList>
            <person name="He N."/>
            <person name="Zhao S."/>
        </authorList>
    </citation>
    <scope>NUCLEOTIDE SEQUENCE</scope>
</reference>
<dbReference type="PANTHER" id="PTHR12262">
    <property type="entry name" value="CCR4-NOT TRANSCRIPTION COMPLEX SUBUNIT 9"/>
    <property type="match status" value="1"/>
</dbReference>
<sequence length="375" mass="41864">MASIPPVQLMKNPSLGNSTTTEASTTPSAKSRLARLGVPFKSDPSPTDTRSFSVEKLIAALHDDSSRELALVLLCKVRTSHENLGPMLWDSNGTIFSLLKEIMHVYYVLLTPRLTEKDSNRVCNVLALLQCVASHPNTRKRFMDANIVEYLYPFINTTSQEKPHEFLRLTSLGVIGSLAKQDNADVVNVLLEGDIVSKLLLCLEFGNQLSKTEYSYFMIMSPSLSITPLSICWNMKLAAFVLERLLTIGEMGQVYCCASAQRFYSITRVLGQRIEELVEEPCQRLLKHIICCYIKLSENPRGCDGLVWSLPMKLRDDTFLVPLKDDPTALMWLQTLARNVTSGHRSTIQPPLAEPFARSIKGKAVMGSPLLGRKN</sequence>
<dbReference type="Proteomes" id="UP000030645">
    <property type="component" value="Unassembled WGS sequence"/>
</dbReference>
<dbReference type="GO" id="GO:0006402">
    <property type="term" value="P:mRNA catabolic process"/>
    <property type="evidence" value="ECO:0007669"/>
    <property type="project" value="InterPro"/>
</dbReference>
<dbReference type="InterPro" id="IPR016024">
    <property type="entry name" value="ARM-type_fold"/>
</dbReference>
<dbReference type="GO" id="GO:0030014">
    <property type="term" value="C:CCR4-NOT complex"/>
    <property type="evidence" value="ECO:0007669"/>
    <property type="project" value="InterPro"/>
</dbReference>
<evidence type="ECO:0000313" key="4">
    <source>
        <dbReference type="Proteomes" id="UP000030645"/>
    </source>
</evidence>
<evidence type="ECO:0000256" key="2">
    <source>
        <dbReference type="SAM" id="MobiDB-lite"/>
    </source>
</evidence>
<keyword evidence="4" id="KW-1185">Reference proteome</keyword>
<feature type="compositionally biased region" description="Low complexity" evidence="2">
    <location>
        <begin position="18"/>
        <end position="30"/>
    </location>
</feature>
<dbReference type="InterPro" id="IPR011989">
    <property type="entry name" value="ARM-like"/>
</dbReference>
<dbReference type="SUPFAM" id="SSF48371">
    <property type="entry name" value="ARM repeat"/>
    <property type="match status" value="1"/>
</dbReference>
<accession>W9QQK9</accession>
<dbReference type="Pfam" id="PF04078">
    <property type="entry name" value="Rcd1"/>
    <property type="match status" value="2"/>
</dbReference>
<organism evidence="3 4">
    <name type="scientific">Morus notabilis</name>
    <dbReference type="NCBI Taxonomy" id="981085"/>
    <lineage>
        <taxon>Eukaryota</taxon>
        <taxon>Viridiplantae</taxon>
        <taxon>Streptophyta</taxon>
        <taxon>Embryophyta</taxon>
        <taxon>Tracheophyta</taxon>
        <taxon>Spermatophyta</taxon>
        <taxon>Magnoliopsida</taxon>
        <taxon>eudicotyledons</taxon>
        <taxon>Gunneridae</taxon>
        <taxon>Pentapetalae</taxon>
        <taxon>rosids</taxon>
        <taxon>fabids</taxon>
        <taxon>Rosales</taxon>
        <taxon>Moraceae</taxon>
        <taxon>Moreae</taxon>
        <taxon>Morus</taxon>
    </lineage>
</organism>
<protein>
    <recommendedName>
        <fullName evidence="5">Cell differentiation protein RCD1-like protein</fullName>
    </recommendedName>
</protein>
<dbReference type="AlphaFoldDB" id="W9QQK9"/>
<name>W9QQK9_9ROSA</name>
<dbReference type="InterPro" id="IPR007216">
    <property type="entry name" value="CNOT9"/>
</dbReference>
<dbReference type="eggNOG" id="KOG3036">
    <property type="taxonomic scope" value="Eukaryota"/>
</dbReference>
<gene>
    <name evidence="3" type="ORF">L484_011918</name>
</gene>
<proteinExistence type="inferred from homology"/>
<evidence type="ECO:0008006" key="5">
    <source>
        <dbReference type="Google" id="ProtNLM"/>
    </source>
</evidence>
<evidence type="ECO:0000313" key="3">
    <source>
        <dbReference type="EMBL" id="EXB37858.1"/>
    </source>
</evidence>
<feature type="region of interest" description="Disordered" evidence="2">
    <location>
        <begin position="1"/>
        <end position="30"/>
    </location>
</feature>
<evidence type="ECO:0000256" key="1">
    <source>
        <dbReference type="ARBA" id="ARBA00006385"/>
    </source>
</evidence>
<comment type="similarity">
    <text evidence="1">Belongs to the CNOT9 family.</text>
</comment>
<dbReference type="Gene3D" id="1.25.10.10">
    <property type="entry name" value="Leucine-rich Repeat Variant"/>
    <property type="match status" value="1"/>
</dbReference>
<dbReference type="STRING" id="981085.W9QQK9"/>
<dbReference type="EMBL" id="KE343663">
    <property type="protein sequence ID" value="EXB37858.1"/>
    <property type="molecule type" value="Genomic_DNA"/>
</dbReference>